<feature type="non-terminal residue" evidence="1">
    <location>
        <position position="132"/>
    </location>
</feature>
<reference evidence="1 2" key="1">
    <citation type="submission" date="2015-01" db="EMBL/GenBank/DDBJ databases">
        <title>Evolution of Trichinella species and genotypes.</title>
        <authorList>
            <person name="Korhonen P.K."/>
            <person name="Edoardo P."/>
            <person name="Giuseppe L.R."/>
            <person name="Gasser R.B."/>
        </authorList>
    </citation>
    <scope>NUCLEOTIDE SEQUENCE [LARGE SCALE GENOMIC DNA]</scope>
    <source>
        <strain evidence="1">ISS470</strain>
    </source>
</reference>
<gene>
    <name evidence="1" type="ORF">T4D_8529</name>
</gene>
<comment type="caution">
    <text evidence="1">The sequence shown here is derived from an EMBL/GenBank/DDBJ whole genome shotgun (WGS) entry which is preliminary data.</text>
</comment>
<evidence type="ECO:0000313" key="1">
    <source>
        <dbReference type="EMBL" id="KRY91789.1"/>
    </source>
</evidence>
<organism evidence="1 2">
    <name type="scientific">Trichinella pseudospiralis</name>
    <name type="common">Parasitic roundworm</name>
    <dbReference type="NCBI Taxonomy" id="6337"/>
    <lineage>
        <taxon>Eukaryota</taxon>
        <taxon>Metazoa</taxon>
        <taxon>Ecdysozoa</taxon>
        <taxon>Nematoda</taxon>
        <taxon>Enoplea</taxon>
        <taxon>Dorylaimia</taxon>
        <taxon>Trichinellida</taxon>
        <taxon>Trichinellidae</taxon>
        <taxon>Trichinella</taxon>
    </lineage>
</organism>
<dbReference type="EMBL" id="JYDT01000011">
    <property type="protein sequence ID" value="KRY91789.1"/>
    <property type="molecule type" value="Genomic_DNA"/>
</dbReference>
<dbReference type="AlphaFoldDB" id="A0A0V1G0Q3"/>
<accession>A0A0V1G0Q3</accession>
<sequence>MNKNVYLQVLYLITGIVVDLQGQSDRISKNITRSVGFYRQRLIRLIARRFVKVVKPILIGTNNRSSGSSDCRLPEMSKSVFLSTDTDQISLLLVLGFTNCIRIVYKNYTSSESRELFGSSKKYAVVYVYANN</sequence>
<evidence type="ECO:0000313" key="2">
    <source>
        <dbReference type="Proteomes" id="UP000054995"/>
    </source>
</evidence>
<protein>
    <submittedName>
        <fullName evidence="1">Uncharacterized protein</fullName>
    </submittedName>
</protein>
<proteinExistence type="predicted"/>
<dbReference type="Proteomes" id="UP000054995">
    <property type="component" value="Unassembled WGS sequence"/>
</dbReference>
<name>A0A0V1G0Q3_TRIPS</name>
<keyword evidence="2" id="KW-1185">Reference proteome</keyword>